<evidence type="ECO:0000313" key="3">
    <source>
        <dbReference type="Proteomes" id="UP001497457"/>
    </source>
</evidence>
<dbReference type="EMBL" id="OZ075118">
    <property type="protein sequence ID" value="CAL5091840.1"/>
    <property type="molecule type" value="Genomic_DNA"/>
</dbReference>
<dbReference type="Pfam" id="PF00646">
    <property type="entry name" value="F-box"/>
    <property type="match status" value="1"/>
</dbReference>
<accession>A0ABC9GEK0</accession>
<evidence type="ECO:0000313" key="2">
    <source>
        <dbReference type="EMBL" id="CAL5091840.1"/>
    </source>
</evidence>
<dbReference type="SUPFAM" id="SSF81383">
    <property type="entry name" value="F-box domain"/>
    <property type="match status" value="1"/>
</dbReference>
<feature type="domain" description="F-box" evidence="1">
    <location>
        <begin position="15"/>
        <end position="52"/>
    </location>
</feature>
<dbReference type="InterPro" id="IPR001810">
    <property type="entry name" value="F-box_dom"/>
</dbReference>
<dbReference type="PANTHER" id="PTHR32133:SF386">
    <property type="entry name" value="F-BOX DOMAIN-CONTAINING PROTEIN"/>
    <property type="match status" value="1"/>
</dbReference>
<protein>
    <recommendedName>
        <fullName evidence="1">F-box domain-containing protein</fullName>
    </recommendedName>
</protein>
<keyword evidence="3" id="KW-1185">Reference proteome</keyword>
<dbReference type="AlphaFoldDB" id="A0ABC9GEK0"/>
<name>A0ABC9GEK0_9POAL</name>
<dbReference type="Gene3D" id="1.20.1280.50">
    <property type="match status" value="1"/>
</dbReference>
<dbReference type="PANTHER" id="PTHR32133">
    <property type="entry name" value="OS07G0120400 PROTEIN"/>
    <property type="match status" value="1"/>
</dbReference>
<gene>
    <name evidence="2" type="ORF">URODEC1_LOCUS114585</name>
</gene>
<sequence length="398" mass="45237">MTPLLPSPPTPELLEELVEEILLRLPPDNPASLFRAALVCRLWRHLVSGAGFRRRFREFHHTPPLLGVICNEVYRRRPFARFLPTSSFRPARPDKFSYRAIDARHGRVLLHNTFTVYGRSVINFSIWDPITGDLQELPSLLCPVIASKKPRGWNAAVLCAAGHSDHLGCSFMVVFVGIEYEKMFVDIYAPAQESKWIRVASTRRRYRYDFFKMAPGVVVGNTLYFLALGSNGIVKVDMATWEISVIDLVHKFFRRNSVLMTTEDGRLGVASVYECKLYLWSMEVGSNCRDAPRFVVSRVLDLEKLLPVNTSPRANGFADGVRILFMRTNDGLYCIDLNTEQARKGPDCNTCHDVVPYLNFHTPGLSKLEVKLMIEEGVRLLMECAQKVMAQQQTRPAL</sequence>
<dbReference type="InterPro" id="IPR036047">
    <property type="entry name" value="F-box-like_dom_sf"/>
</dbReference>
<dbReference type="Proteomes" id="UP001497457">
    <property type="component" value="Chromosome 8b"/>
</dbReference>
<reference evidence="2" key="1">
    <citation type="submission" date="2024-10" db="EMBL/GenBank/DDBJ databases">
        <authorList>
            <person name="Ryan C."/>
        </authorList>
    </citation>
    <scope>NUCLEOTIDE SEQUENCE [LARGE SCALE GENOMIC DNA]</scope>
</reference>
<organism evidence="2 3">
    <name type="scientific">Urochloa decumbens</name>
    <dbReference type="NCBI Taxonomy" id="240449"/>
    <lineage>
        <taxon>Eukaryota</taxon>
        <taxon>Viridiplantae</taxon>
        <taxon>Streptophyta</taxon>
        <taxon>Embryophyta</taxon>
        <taxon>Tracheophyta</taxon>
        <taxon>Spermatophyta</taxon>
        <taxon>Magnoliopsida</taxon>
        <taxon>Liliopsida</taxon>
        <taxon>Poales</taxon>
        <taxon>Poaceae</taxon>
        <taxon>PACMAD clade</taxon>
        <taxon>Panicoideae</taxon>
        <taxon>Panicodae</taxon>
        <taxon>Paniceae</taxon>
        <taxon>Melinidinae</taxon>
        <taxon>Urochloa</taxon>
    </lineage>
</organism>
<proteinExistence type="predicted"/>
<evidence type="ECO:0000259" key="1">
    <source>
        <dbReference type="Pfam" id="PF00646"/>
    </source>
</evidence>